<dbReference type="Gene3D" id="2.30.110.10">
    <property type="entry name" value="Electron Transport, Fmn-binding Protein, Chain A"/>
    <property type="match status" value="1"/>
</dbReference>
<accession>A0A9P9IVJ1</accession>
<dbReference type="InterPro" id="IPR024747">
    <property type="entry name" value="Pyridox_Oxase-rel"/>
</dbReference>
<name>A0A9P9IVJ1_9PLEO</name>
<evidence type="ECO:0000313" key="2">
    <source>
        <dbReference type="Proteomes" id="UP000700596"/>
    </source>
</evidence>
<protein>
    <submittedName>
        <fullName evidence="1">5-nitroimidazole antibiotic resistance protein</fullName>
    </submittedName>
</protein>
<dbReference type="EMBL" id="JAGMWT010000002">
    <property type="protein sequence ID" value="KAH7135107.1"/>
    <property type="molecule type" value="Genomic_DNA"/>
</dbReference>
<comment type="caution">
    <text evidence="1">The sequence shown here is derived from an EMBL/GenBank/DDBJ whole genome shotgun (WGS) entry which is preliminary data.</text>
</comment>
<dbReference type="OrthoDB" id="444432at2759"/>
<dbReference type="SUPFAM" id="SSF50475">
    <property type="entry name" value="FMN-binding split barrel"/>
    <property type="match status" value="1"/>
</dbReference>
<keyword evidence="2" id="KW-1185">Reference proteome</keyword>
<dbReference type="AlphaFoldDB" id="A0A9P9IVJ1"/>
<dbReference type="Proteomes" id="UP000700596">
    <property type="component" value="Unassembled WGS sequence"/>
</dbReference>
<organism evidence="1 2">
    <name type="scientific">Dendryphion nanum</name>
    <dbReference type="NCBI Taxonomy" id="256645"/>
    <lineage>
        <taxon>Eukaryota</taxon>
        <taxon>Fungi</taxon>
        <taxon>Dikarya</taxon>
        <taxon>Ascomycota</taxon>
        <taxon>Pezizomycotina</taxon>
        <taxon>Dothideomycetes</taxon>
        <taxon>Pleosporomycetidae</taxon>
        <taxon>Pleosporales</taxon>
        <taxon>Torulaceae</taxon>
        <taxon>Dendryphion</taxon>
    </lineage>
</organism>
<sequence length="259" mass="28433">MASEGYAKTAVNSIKRLGKRGVYDYATVHTIINSAPVLHVSFNDPEHPFPVVLPMLGCTADFINQDANSDSSPQDIYIHGYVSGRIFRSGKNADGEGLPITVAASHIDGLVLSLTPFHNSCNYRSAIAYGYATLVTDETESLFAMTQITNNLLPERWEKSRVPPTKAELQSTSILKVRIASASAKVRTGGPSEDRADLKNAGLRESVWTGVVPVWLQWGEPIPGKDNGREAVEGYIEKWRLGENQKGRLEAYKAIEEEK</sequence>
<dbReference type="PANTHER" id="PTHR34071">
    <property type="entry name" value="5-NITROIMIDAZOLE ANTIBIOTICS RESISTANCE PROTEIN, NIMA-FAMILY-RELATED PROTEIN-RELATED"/>
    <property type="match status" value="1"/>
</dbReference>
<reference evidence="1" key="1">
    <citation type="journal article" date="2021" name="Nat. Commun.">
        <title>Genetic determinants of endophytism in the Arabidopsis root mycobiome.</title>
        <authorList>
            <person name="Mesny F."/>
            <person name="Miyauchi S."/>
            <person name="Thiergart T."/>
            <person name="Pickel B."/>
            <person name="Atanasova L."/>
            <person name="Karlsson M."/>
            <person name="Huettel B."/>
            <person name="Barry K.W."/>
            <person name="Haridas S."/>
            <person name="Chen C."/>
            <person name="Bauer D."/>
            <person name="Andreopoulos W."/>
            <person name="Pangilinan J."/>
            <person name="LaButti K."/>
            <person name="Riley R."/>
            <person name="Lipzen A."/>
            <person name="Clum A."/>
            <person name="Drula E."/>
            <person name="Henrissat B."/>
            <person name="Kohler A."/>
            <person name="Grigoriev I.V."/>
            <person name="Martin F.M."/>
            <person name="Hacquard S."/>
        </authorList>
    </citation>
    <scope>NUCLEOTIDE SEQUENCE</scope>
    <source>
        <strain evidence="1">MPI-CAGE-CH-0243</strain>
    </source>
</reference>
<proteinExistence type="predicted"/>
<dbReference type="InterPro" id="IPR012349">
    <property type="entry name" value="Split_barrel_FMN-bd"/>
</dbReference>
<dbReference type="PANTHER" id="PTHR34071:SF2">
    <property type="entry name" value="FLAVIN-NUCLEOTIDE-BINDING PROTEIN"/>
    <property type="match status" value="1"/>
</dbReference>
<gene>
    <name evidence="1" type="ORF">B0J11DRAFT_153059</name>
</gene>
<evidence type="ECO:0000313" key="1">
    <source>
        <dbReference type="EMBL" id="KAH7135107.1"/>
    </source>
</evidence>
<dbReference type="Pfam" id="PF12900">
    <property type="entry name" value="Pyridox_ox_2"/>
    <property type="match status" value="1"/>
</dbReference>